<keyword evidence="2" id="KW-1185">Reference proteome</keyword>
<evidence type="ECO:0000313" key="1">
    <source>
        <dbReference type="EMBL" id="MDD0839731.1"/>
    </source>
</evidence>
<organism evidence="1 2">
    <name type="scientific">Curvibacter cyanobacteriorum</name>
    <dbReference type="NCBI Taxonomy" id="3026422"/>
    <lineage>
        <taxon>Bacteria</taxon>
        <taxon>Pseudomonadati</taxon>
        <taxon>Pseudomonadota</taxon>
        <taxon>Betaproteobacteria</taxon>
        <taxon>Burkholderiales</taxon>
        <taxon>Comamonadaceae</taxon>
        <taxon>Curvibacter</taxon>
    </lineage>
</organism>
<accession>A0ABT5N086</accession>
<gene>
    <name evidence="1" type="ORF">PSQ40_14185</name>
</gene>
<proteinExistence type="predicted"/>
<name>A0ABT5N086_9BURK</name>
<dbReference type="Proteomes" id="UP001528673">
    <property type="component" value="Unassembled WGS sequence"/>
</dbReference>
<reference evidence="1 2" key="1">
    <citation type="submission" date="2023-02" db="EMBL/GenBank/DDBJ databases">
        <title>Bacterial whole genomic sequence of Curvibacter sp. HBC61.</title>
        <authorList>
            <person name="Le V."/>
            <person name="Ko S.-R."/>
            <person name="Ahn C.-Y."/>
            <person name="Oh H.-M."/>
        </authorList>
    </citation>
    <scope>NUCLEOTIDE SEQUENCE [LARGE SCALE GENOMIC DNA]</scope>
    <source>
        <strain evidence="1 2">HBC61</strain>
    </source>
</reference>
<evidence type="ECO:0000313" key="2">
    <source>
        <dbReference type="Proteomes" id="UP001528673"/>
    </source>
</evidence>
<protein>
    <submittedName>
        <fullName evidence="1">Uncharacterized protein</fullName>
    </submittedName>
</protein>
<sequence length="90" mass="10247">MDWLLRVGDNKETERRPKIKFALLICLFLQKRYFLSKRISLFFVGNLSATQRQAPHNAPPMICFKRDLQGSCAVSNAPAATGPRRTDRPA</sequence>
<comment type="caution">
    <text evidence="1">The sequence shown here is derived from an EMBL/GenBank/DDBJ whole genome shotgun (WGS) entry which is preliminary data.</text>
</comment>
<dbReference type="EMBL" id="JAQSIP010000006">
    <property type="protein sequence ID" value="MDD0839731.1"/>
    <property type="molecule type" value="Genomic_DNA"/>
</dbReference>
<dbReference type="RefSeq" id="WP_273952219.1">
    <property type="nucleotide sequence ID" value="NZ_JAQSIP010000006.1"/>
</dbReference>